<name>A0A0H3ZLI3_9VIBR</name>
<reference evidence="1" key="1">
    <citation type="journal article" date="2015" name="MBio">
        <title>Eco-Evolutionary Dynamics of Episomes among Ecologically Cohesive Bacterial Populations.</title>
        <authorList>
            <person name="Xue H."/>
            <person name="Cordero O.X."/>
            <person name="Camas F.M."/>
            <person name="Trimble W."/>
            <person name="Meyer F."/>
            <person name="Guglielmini J."/>
            <person name="Rocha E.P."/>
            <person name="Polz M.F."/>
        </authorList>
    </citation>
    <scope>NUCLEOTIDE SEQUENCE</scope>
    <source>
        <strain evidence="1">FF_110</strain>
    </source>
</reference>
<proteinExistence type="predicted"/>
<protein>
    <submittedName>
        <fullName evidence="1">Uncharacterized protein</fullName>
    </submittedName>
</protein>
<evidence type="ECO:0000313" key="1">
    <source>
        <dbReference type="EMBL" id="AKN36940.1"/>
    </source>
</evidence>
<accession>A0A0H3ZLI3</accession>
<dbReference type="EMBL" id="KP795516">
    <property type="protein sequence ID" value="AKN36940.1"/>
    <property type="molecule type" value="Genomic_DNA"/>
</dbReference>
<dbReference type="AlphaFoldDB" id="A0A0H3ZLI3"/>
<organism evidence="1">
    <name type="scientific">Vibrio genomosp. F6</name>
    <dbReference type="NCBI Taxonomy" id="723172"/>
    <lineage>
        <taxon>Bacteria</taxon>
        <taxon>Pseudomonadati</taxon>
        <taxon>Pseudomonadota</taxon>
        <taxon>Gammaproteobacteria</taxon>
        <taxon>Vibrionales</taxon>
        <taxon>Vibrionaceae</taxon>
        <taxon>Vibrio</taxon>
    </lineage>
</organism>
<sequence>MKVHVLIWGDLLNRRSLTLPAWPLVQLAWRVSIINLRERNR</sequence>